<dbReference type="EMBL" id="AQPN01000134">
    <property type="protein sequence ID" value="EOR93042.1"/>
    <property type="molecule type" value="Genomic_DNA"/>
</dbReference>
<dbReference type="RefSeq" id="WP_016197023.1">
    <property type="nucleotide sequence ID" value="NZ_AQPN01000134.1"/>
</dbReference>
<sequence length="141" mass="15921">MKFYYLLAFGLVLFTLIYIGYKTKPSTFHVPQSQINTYAEQIRHLLEDKYNSDIIFYVDLTKPSNNYRFFVIDLKTNKVLTAGLACNGKTNKDGSVIYSNEPGSNSSSKGLYCIGASYTGQHGKAYRLYGLNSTNSNALRR</sequence>
<gene>
    <name evidence="1" type="ORF">ADIARSV_3798</name>
</gene>
<dbReference type="Pfam" id="PF13645">
    <property type="entry name" value="YkuD_2"/>
    <property type="match status" value="1"/>
</dbReference>
<dbReference type="STRING" id="1150600.ADIARSV_3798"/>
<dbReference type="PANTHER" id="PTHR38477">
    <property type="entry name" value="HYPOTHETICAL EXPORTED PROTEIN"/>
    <property type="match status" value="1"/>
</dbReference>
<evidence type="ECO:0000313" key="1">
    <source>
        <dbReference type="EMBL" id="EOR93042.1"/>
    </source>
</evidence>
<comment type="caution">
    <text evidence="1">The sequence shown here is derived from an EMBL/GenBank/DDBJ whole genome shotgun (WGS) entry which is preliminary data.</text>
</comment>
<evidence type="ECO:0000313" key="2">
    <source>
        <dbReference type="Proteomes" id="UP000014174"/>
    </source>
</evidence>
<dbReference type="eggNOG" id="ENOG5032XIJ">
    <property type="taxonomic scope" value="Bacteria"/>
</dbReference>
<keyword evidence="2" id="KW-1185">Reference proteome</keyword>
<dbReference type="AlphaFoldDB" id="R9GMH8"/>
<dbReference type="Proteomes" id="UP000014174">
    <property type="component" value="Unassembled WGS sequence"/>
</dbReference>
<reference evidence="1 2" key="1">
    <citation type="journal article" date="2013" name="Genome Announc.">
        <title>Draft Genome Sequence of Arcticibacter svalbardensis Strain MN12-7T, a Member of the Family Sphingobacteriaceae Isolated from an Arctic Soil Sample.</title>
        <authorList>
            <person name="Shivaji S."/>
            <person name="Ara S."/>
            <person name="Prasad S."/>
            <person name="Manasa B.P."/>
            <person name="Begum Z."/>
            <person name="Singh A."/>
            <person name="Kumar Pinnaka A."/>
        </authorList>
    </citation>
    <scope>NUCLEOTIDE SEQUENCE [LARGE SCALE GENOMIC DNA]</scope>
    <source>
        <strain evidence="1 2">MN12-7</strain>
    </source>
</reference>
<dbReference type="InterPro" id="IPR032676">
    <property type="entry name" value="YkuD_2"/>
</dbReference>
<accession>R9GMH8</accession>
<organism evidence="1 2">
    <name type="scientific">Arcticibacter svalbardensis MN12-7</name>
    <dbReference type="NCBI Taxonomy" id="1150600"/>
    <lineage>
        <taxon>Bacteria</taxon>
        <taxon>Pseudomonadati</taxon>
        <taxon>Bacteroidota</taxon>
        <taxon>Sphingobacteriia</taxon>
        <taxon>Sphingobacteriales</taxon>
        <taxon>Sphingobacteriaceae</taxon>
        <taxon>Arcticibacter</taxon>
    </lineage>
</organism>
<proteinExistence type="predicted"/>
<dbReference type="PANTHER" id="PTHR38477:SF1">
    <property type="entry name" value="MUREIN L,D-TRANSPEPTIDASE CATALYTIC DOMAIN FAMILY PROTEIN"/>
    <property type="match status" value="1"/>
</dbReference>
<name>R9GMH8_9SPHI</name>
<dbReference type="OrthoDB" id="1247236at2"/>
<protein>
    <submittedName>
        <fullName evidence="1">Uncharacterized protein</fullName>
    </submittedName>
</protein>